<dbReference type="InterPro" id="IPR045886">
    <property type="entry name" value="ThiF/MoeB/HesA"/>
</dbReference>
<proteinExistence type="predicted"/>
<dbReference type="InterPro" id="IPR035985">
    <property type="entry name" value="Ubiquitin-activating_enz"/>
</dbReference>
<feature type="domain" description="THIF-type NAD/FAD binding fold" evidence="2">
    <location>
        <begin position="18"/>
        <end position="123"/>
    </location>
</feature>
<evidence type="ECO:0000313" key="4">
    <source>
        <dbReference type="Proteomes" id="UP000015102"/>
    </source>
</evidence>
<dbReference type="AlphaFoldDB" id="T1H6I6"/>
<feature type="coiled-coil region" evidence="1">
    <location>
        <begin position="139"/>
        <end position="169"/>
    </location>
</feature>
<evidence type="ECO:0000313" key="3">
    <source>
        <dbReference type="EnsemblMetazoa" id="MESCA012319-PA"/>
    </source>
</evidence>
<dbReference type="InterPro" id="IPR000594">
    <property type="entry name" value="ThiF_NAD_FAD-bd"/>
</dbReference>
<organism evidence="3 4">
    <name type="scientific">Megaselia scalaris</name>
    <name type="common">Humpbacked fly</name>
    <name type="synonym">Phora scalaris</name>
    <dbReference type="NCBI Taxonomy" id="36166"/>
    <lineage>
        <taxon>Eukaryota</taxon>
        <taxon>Metazoa</taxon>
        <taxon>Ecdysozoa</taxon>
        <taxon>Arthropoda</taxon>
        <taxon>Hexapoda</taxon>
        <taxon>Insecta</taxon>
        <taxon>Pterygota</taxon>
        <taxon>Neoptera</taxon>
        <taxon>Endopterygota</taxon>
        <taxon>Diptera</taxon>
        <taxon>Brachycera</taxon>
        <taxon>Muscomorpha</taxon>
        <taxon>Platypezoidea</taxon>
        <taxon>Phoridae</taxon>
        <taxon>Megaseliini</taxon>
        <taxon>Megaselia</taxon>
    </lineage>
</organism>
<dbReference type="PANTHER" id="PTHR10953:SF29">
    <property type="entry name" value="NEDD8-ACTIVATING ENZYME E1 REGULATORY SUBUNIT"/>
    <property type="match status" value="1"/>
</dbReference>
<evidence type="ECO:0000259" key="2">
    <source>
        <dbReference type="Pfam" id="PF00899"/>
    </source>
</evidence>
<evidence type="ECO:0000256" key="1">
    <source>
        <dbReference type="SAM" id="Coils"/>
    </source>
</evidence>
<dbReference type="Gene3D" id="3.40.50.720">
    <property type="entry name" value="NAD(P)-binding Rossmann-like Domain"/>
    <property type="match status" value="1"/>
</dbReference>
<reference evidence="4" key="1">
    <citation type="submission" date="2013-02" db="EMBL/GenBank/DDBJ databases">
        <authorList>
            <person name="Hughes D."/>
        </authorList>
    </citation>
    <scope>NUCLEOTIDE SEQUENCE</scope>
    <source>
        <strain>Durham</strain>
        <strain evidence="4">NC isolate 2 -- Noor lab</strain>
    </source>
</reference>
<name>T1H6I6_MEGSC</name>
<protein>
    <recommendedName>
        <fullName evidence="2">THIF-type NAD/FAD binding fold domain-containing protein</fullName>
    </recommendedName>
</protein>
<dbReference type="GO" id="GO:0005737">
    <property type="term" value="C:cytoplasm"/>
    <property type="evidence" value="ECO:0007669"/>
    <property type="project" value="TreeGrafter"/>
</dbReference>
<dbReference type="Pfam" id="PF00899">
    <property type="entry name" value="ThiF"/>
    <property type="match status" value="1"/>
</dbReference>
<dbReference type="GO" id="GO:0045116">
    <property type="term" value="P:protein neddylation"/>
    <property type="evidence" value="ECO:0007669"/>
    <property type="project" value="TreeGrafter"/>
</dbReference>
<keyword evidence="4" id="KW-1185">Reference proteome</keyword>
<dbReference type="EnsemblMetazoa" id="MESCA012319-RA">
    <property type="protein sequence ID" value="MESCA012319-PA"/>
    <property type="gene ID" value="MESCA012319"/>
</dbReference>
<dbReference type="PANTHER" id="PTHR10953">
    <property type="entry name" value="UBIQUITIN-ACTIVATING ENZYME E1"/>
    <property type="match status" value="1"/>
</dbReference>
<dbReference type="STRING" id="36166.T1H6I6"/>
<keyword evidence="1" id="KW-0175">Coiled coil</keyword>
<dbReference type="SUPFAM" id="SSF69572">
    <property type="entry name" value="Activating enzymes of the ubiquitin-like proteins"/>
    <property type="match status" value="1"/>
</dbReference>
<reference evidence="3" key="2">
    <citation type="submission" date="2015-06" db="UniProtKB">
        <authorList>
            <consortium name="EnsemblMetazoa"/>
        </authorList>
    </citation>
    <scope>IDENTIFICATION</scope>
</reference>
<accession>T1H6I6</accession>
<dbReference type="HOGENOM" id="CLU_1105022_0_0_1"/>
<dbReference type="GO" id="GO:0019781">
    <property type="term" value="F:NEDD8 activating enzyme activity"/>
    <property type="evidence" value="ECO:0007669"/>
    <property type="project" value="TreeGrafter"/>
</dbReference>
<dbReference type="Proteomes" id="UP000015102">
    <property type="component" value="Unassembled WGS sequence"/>
</dbReference>
<sequence length="252" mass="28480">MSSPSPKSPELSDHSKKYDRQIRLWGEHGQNSLERANICLVNATAVGCEVIKNLILPGIGSFTIIDPSIVTEEDLGIGASKSECCMRLLQELNPDVNGDYLDESIDSLVETRSEYFQSFDVVTEVNSKSPWVHVIYKHLEEWKNETTTYKEKNEEEENHEEAIKAVNTVFECGGKISSNLSAIFSDEACQKLNTKWVIAKSMQDFIKTENNDLVPFPGTVPDMTADTDSYIKLQNIYRQKALQDAENVYQRC</sequence>